<evidence type="ECO:0000256" key="6">
    <source>
        <dbReference type="ARBA" id="ARBA00023170"/>
    </source>
</evidence>
<protein>
    <submittedName>
        <fullName evidence="10">Uncharacterized protein</fullName>
    </submittedName>
</protein>
<evidence type="ECO:0000313" key="12">
    <source>
        <dbReference type="Proteomes" id="UP000053097"/>
    </source>
</evidence>
<dbReference type="Gene3D" id="1.10.287.70">
    <property type="match status" value="1"/>
</dbReference>
<keyword evidence="7" id="KW-0325">Glycoprotein</keyword>
<dbReference type="EMBL" id="QOIP01000002">
    <property type="protein sequence ID" value="RLU26057.1"/>
    <property type="molecule type" value="Genomic_DNA"/>
</dbReference>
<sequence length="461" mass="54554">MLVILQLAIAICSAVSGLIWCKEKQEFVEIFSIPQFAALQKENVIKSDIEIHDMKNEVIRAVYYEEKNLVMFTDNDTKITGIYGDLWYLLADYLNFTFIPVKTISRSFGERLKNGSFTGLLDILENNEIQVILRSEFFSSRMNDVDYTTPLWKSKFYIYVQPEWQYDNTWVVTLFSKRTLYCIIFLFIIMSYLGYFLQNVPKSHEIERKRKDSEDYNLNDHFFHSFAMMCSQGYIPDAFYNKFKILSLSKSIFAWLVMLSFNSNLIYRMTNRESLLSFNDLDTLFNNTKYTLLVFRGSSFYDLFQDTYAIDNNVLDRVRFLPTSEDMYNEICNNLQKYVMLELKDQYMALSRSGCPLVATGDYNEVWITFALKKNFPYKKPIDAGIIKLNEVGLMDCIIDRWLNIRLETTKDTTFKTIDFNQVYLIFLILYCGVLLSLTILVLENIIHYHEKKKNEFRRRK</sequence>
<evidence type="ECO:0000313" key="10">
    <source>
        <dbReference type="EMBL" id="EZA52819.1"/>
    </source>
</evidence>
<keyword evidence="6" id="KW-0675">Receptor</keyword>
<keyword evidence="5 8" id="KW-0472">Membrane</keyword>
<dbReference type="Proteomes" id="UP000279307">
    <property type="component" value="Chromosome 2"/>
</dbReference>
<evidence type="ECO:0000256" key="3">
    <source>
        <dbReference type="ARBA" id="ARBA00022692"/>
    </source>
</evidence>
<reference evidence="10 12" key="1">
    <citation type="journal article" date="2014" name="Curr. Biol.">
        <title>The genome of the clonal raider ant Cerapachys biroi.</title>
        <authorList>
            <person name="Oxley P.R."/>
            <person name="Ji L."/>
            <person name="Fetter-Pruneda I."/>
            <person name="McKenzie S.K."/>
            <person name="Li C."/>
            <person name="Hu H."/>
            <person name="Zhang G."/>
            <person name="Kronauer D.J."/>
        </authorList>
    </citation>
    <scope>NUCLEOTIDE SEQUENCE [LARGE SCALE GENOMIC DNA]</scope>
</reference>
<proteinExistence type="predicted"/>
<feature type="transmembrane region" description="Helical" evidence="8">
    <location>
        <begin position="178"/>
        <end position="197"/>
    </location>
</feature>
<comment type="subcellular location">
    <subcellularLocation>
        <location evidence="1">Cell membrane</location>
        <topology evidence="1">Multi-pass membrane protein</topology>
    </subcellularLocation>
</comment>
<feature type="transmembrane region" description="Helical" evidence="8">
    <location>
        <begin position="247"/>
        <end position="267"/>
    </location>
</feature>
<reference evidence="11" key="3">
    <citation type="submission" date="2018-07" db="EMBL/GenBank/DDBJ databases">
        <authorList>
            <person name="Mckenzie S.K."/>
            <person name="Kronauer D.J.C."/>
        </authorList>
    </citation>
    <scope>NUCLEOTIDE SEQUENCE</scope>
    <source>
        <strain evidence="11">Clonal line C1</strain>
    </source>
</reference>
<reference evidence="11 13" key="2">
    <citation type="journal article" date="2018" name="Genome Res.">
        <title>The genomic architecture and molecular evolution of ant odorant receptors.</title>
        <authorList>
            <person name="McKenzie S.K."/>
            <person name="Kronauer D.J.C."/>
        </authorList>
    </citation>
    <scope>NUCLEOTIDE SEQUENCE [LARGE SCALE GENOMIC DNA]</scope>
    <source>
        <strain evidence="11">Clonal line C1</strain>
    </source>
</reference>
<dbReference type="OMA" id="FHSFAMM"/>
<keyword evidence="12" id="KW-1185">Reference proteome</keyword>
<evidence type="ECO:0000256" key="8">
    <source>
        <dbReference type="SAM" id="Phobius"/>
    </source>
</evidence>
<keyword evidence="4 8" id="KW-1133">Transmembrane helix</keyword>
<feature type="chain" id="PRO_5036288955" evidence="9">
    <location>
        <begin position="18"/>
        <end position="461"/>
    </location>
</feature>
<keyword evidence="9" id="KW-0732">Signal</keyword>
<evidence type="ECO:0000256" key="1">
    <source>
        <dbReference type="ARBA" id="ARBA00004651"/>
    </source>
</evidence>
<dbReference type="SUPFAM" id="SSF53850">
    <property type="entry name" value="Periplasmic binding protein-like II"/>
    <property type="match status" value="1"/>
</dbReference>
<keyword evidence="2" id="KW-1003">Cell membrane</keyword>
<name>A0A026WCP3_OOCBI</name>
<evidence type="ECO:0000313" key="13">
    <source>
        <dbReference type="Proteomes" id="UP000279307"/>
    </source>
</evidence>
<dbReference type="GO" id="GO:0005886">
    <property type="term" value="C:plasma membrane"/>
    <property type="evidence" value="ECO:0007669"/>
    <property type="project" value="UniProtKB-SubCell"/>
</dbReference>
<evidence type="ECO:0000256" key="9">
    <source>
        <dbReference type="SAM" id="SignalP"/>
    </source>
</evidence>
<organism evidence="10 12">
    <name type="scientific">Ooceraea biroi</name>
    <name type="common">Clonal raider ant</name>
    <name type="synonym">Cerapachys biroi</name>
    <dbReference type="NCBI Taxonomy" id="2015173"/>
    <lineage>
        <taxon>Eukaryota</taxon>
        <taxon>Metazoa</taxon>
        <taxon>Ecdysozoa</taxon>
        <taxon>Arthropoda</taxon>
        <taxon>Hexapoda</taxon>
        <taxon>Insecta</taxon>
        <taxon>Pterygota</taxon>
        <taxon>Neoptera</taxon>
        <taxon>Endopterygota</taxon>
        <taxon>Hymenoptera</taxon>
        <taxon>Apocrita</taxon>
        <taxon>Aculeata</taxon>
        <taxon>Formicoidea</taxon>
        <taxon>Formicidae</taxon>
        <taxon>Dorylinae</taxon>
        <taxon>Ooceraea</taxon>
    </lineage>
</organism>
<dbReference type="AlphaFoldDB" id="A0A026WCP3"/>
<evidence type="ECO:0000256" key="2">
    <source>
        <dbReference type="ARBA" id="ARBA00022475"/>
    </source>
</evidence>
<accession>A0A026WCP3</accession>
<feature type="transmembrane region" description="Helical" evidence="8">
    <location>
        <begin position="423"/>
        <end position="443"/>
    </location>
</feature>
<gene>
    <name evidence="11" type="ORF">DMN91_002220</name>
    <name evidence="10" type="ORF">X777_08131</name>
</gene>
<dbReference type="Gene3D" id="3.40.190.10">
    <property type="entry name" value="Periplasmic binding protein-like II"/>
    <property type="match status" value="1"/>
</dbReference>
<dbReference type="Proteomes" id="UP000053097">
    <property type="component" value="Unassembled WGS sequence"/>
</dbReference>
<evidence type="ECO:0000256" key="5">
    <source>
        <dbReference type="ARBA" id="ARBA00023136"/>
    </source>
</evidence>
<dbReference type="PANTHER" id="PTHR42643">
    <property type="entry name" value="IONOTROPIC RECEPTOR 20A-RELATED"/>
    <property type="match status" value="1"/>
</dbReference>
<dbReference type="InterPro" id="IPR052192">
    <property type="entry name" value="Insect_Ionotropic_Sensory_Rcpt"/>
</dbReference>
<feature type="signal peptide" evidence="9">
    <location>
        <begin position="1"/>
        <end position="17"/>
    </location>
</feature>
<evidence type="ECO:0000256" key="4">
    <source>
        <dbReference type="ARBA" id="ARBA00022989"/>
    </source>
</evidence>
<dbReference type="OrthoDB" id="8195814at2759"/>
<dbReference type="PANTHER" id="PTHR42643:SF24">
    <property type="entry name" value="IONOTROPIC RECEPTOR 60A"/>
    <property type="match status" value="1"/>
</dbReference>
<evidence type="ECO:0000256" key="7">
    <source>
        <dbReference type="ARBA" id="ARBA00023180"/>
    </source>
</evidence>
<evidence type="ECO:0000313" key="11">
    <source>
        <dbReference type="EMBL" id="RLU26057.1"/>
    </source>
</evidence>
<dbReference type="EMBL" id="KK107315">
    <property type="protein sequence ID" value="EZA52819.1"/>
    <property type="molecule type" value="Genomic_DNA"/>
</dbReference>
<keyword evidence="3 8" id="KW-0812">Transmembrane</keyword>